<dbReference type="VEuPathDB" id="MicrosporidiaDB:ECU01_0660"/>
<sequence length="56" mass="6282">MATWRAFRLPKKKSEGKNTVKTLFTCVINFRVVSNAVAHVIDMLCNLEAEEVCVGL</sequence>
<dbReference type="EMBL" id="AL391737">
    <property type="protein sequence ID" value="CAD24936.2"/>
    <property type="molecule type" value="Genomic_DNA"/>
</dbReference>
<evidence type="ECO:0000313" key="1">
    <source>
        <dbReference type="EMBL" id="CAD24936.2"/>
    </source>
</evidence>
<organism evidence="1 2">
    <name type="scientific">Encephalitozoon cuniculi (strain GB-M1)</name>
    <name type="common">Microsporidian parasite</name>
    <dbReference type="NCBI Taxonomy" id="284813"/>
    <lineage>
        <taxon>Eukaryota</taxon>
        <taxon>Fungi</taxon>
        <taxon>Fungi incertae sedis</taxon>
        <taxon>Microsporidia</taxon>
        <taxon>Unikaryonidae</taxon>
        <taxon>Encephalitozoon</taxon>
    </lineage>
</organism>
<accession>Q8SWM4</accession>
<dbReference type="KEGG" id="ecu:ECU01_0660"/>
<protein>
    <submittedName>
        <fullName evidence="1">Similarity to THIOREDOXIN REDUCTASE</fullName>
    </submittedName>
</protein>
<name>Q8SWM4_ENCCU</name>
<proteinExistence type="predicted"/>
<dbReference type="InParanoid" id="Q8SWM4"/>
<reference evidence="1 2" key="2">
    <citation type="journal article" date="2001" name="Nature">
        <title>Genome sequence and gene compaction of the eukaryote parasite Encephalitozoon cuniculi.</title>
        <authorList>
            <person name="Katinka M.D."/>
            <person name="Duprat S."/>
            <person name="Cornillot E."/>
            <person name="Metenier G."/>
            <person name="Thomarat F."/>
            <person name="Prensier G."/>
            <person name="Barbe V."/>
            <person name="Peyretaillade E."/>
            <person name="Brottier P."/>
            <person name="Wincker P."/>
            <person name="Delbac F."/>
            <person name="El Alaoui H."/>
            <person name="Peyret P."/>
            <person name="Saurin W."/>
            <person name="Gouy M."/>
            <person name="Weissenbach J."/>
            <person name="Vivares C.P."/>
        </authorList>
    </citation>
    <scope>NUCLEOTIDE SEQUENCE [LARGE SCALE GENOMIC DNA]</scope>
    <source>
        <strain evidence="1 2">GB-M1</strain>
    </source>
</reference>
<reference evidence="1 2" key="3">
    <citation type="journal article" date="2009" name="BMC Genomics">
        <title>Identification of transcriptional signals in Encephalitozoon cuniculi widespread among Microsporidia phylum: support for accurate structural genome annotation.</title>
        <authorList>
            <person name="Peyretaillade E."/>
            <person name="Goncalves O."/>
            <person name="Terrat S."/>
            <person name="Dugat-Bony E."/>
            <person name="Wincker P."/>
            <person name="Cornman R.S."/>
            <person name="Evans J.D."/>
            <person name="Delbac F."/>
            <person name="Peyret P."/>
        </authorList>
    </citation>
    <scope>NUCLEOTIDE SEQUENCE [LARGE SCALE GENOMIC DNA]</scope>
    <source>
        <strain evidence="1 2">GB-M1</strain>
    </source>
</reference>
<dbReference type="GeneID" id="860241"/>
<dbReference type="RefSeq" id="NP_001402151.1">
    <property type="nucleotide sequence ID" value="NM_001415601.1"/>
</dbReference>
<keyword evidence="2" id="KW-1185">Reference proteome</keyword>
<dbReference type="AlphaFoldDB" id="Q8SWM4"/>
<reference evidence="2" key="1">
    <citation type="journal article" date="2001" name="Genome Res.">
        <title>Sequence and analysis of chromosome I of the amitochondriate intracellular parasite Encephalitozoon cuniculi (Microspora).</title>
        <authorList>
            <person name="Peyret P."/>
            <person name="Katinka M.D."/>
            <person name="Duprat S."/>
            <person name="Duffieux F."/>
            <person name="Barbe V."/>
            <person name="Barbazanges M."/>
            <person name="Weissenbach J."/>
            <person name="Saurin W."/>
            <person name="Vivares C.P."/>
        </authorList>
    </citation>
    <scope>NUCLEOTIDE SEQUENCE [LARGE SCALE GENOMIC DNA]</scope>
    <source>
        <strain evidence="2">GB-M1</strain>
    </source>
</reference>
<evidence type="ECO:0000313" key="2">
    <source>
        <dbReference type="Proteomes" id="UP000000819"/>
    </source>
</evidence>
<dbReference type="HOGENOM" id="CLU_3014137_0_0_1"/>
<dbReference type="Proteomes" id="UP000000819">
    <property type="component" value="Chromosome I"/>
</dbReference>
<gene>
    <name evidence="1" type="ordered locus">ECU01_0660</name>
</gene>